<dbReference type="EMBL" id="JOPJ01000008">
    <property type="protein sequence ID" value="OUJ12914.1"/>
    <property type="molecule type" value="Genomic_DNA"/>
</dbReference>
<dbReference type="Proteomes" id="UP000194931">
    <property type="component" value="Unassembled WGS sequence"/>
</dbReference>
<evidence type="ECO:0000256" key="1">
    <source>
        <dbReference type="SAM" id="Phobius"/>
    </source>
</evidence>
<comment type="caution">
    <text evidence="2">The sequence shown here is derived from an EMBL/GenBank/DDBJ whole genome shotgun (WGS) entry which is preliminary data.</text>
</comment>
<feature type="transmembrane region" description="Helical" evidence="1">
    <location>
        <begin position="29"/>
        <end position="49"/>
    </location>
</feature>
<evidence type="ECO:0000313" key="3">
    <source>
        <dbReference type="Proteomes" id="UP000194931"/>
    </source>
</evidence>
<reference evidence="3" key="1">
    <citation type="submission" date="2014-06" db="EMBL/GenBank/DDBJ databases">
        <authorList>
            <person name="Winans N.J."/>
            <person name="Newell P.D."/>
            <person name="Douglas A.E."/>
        </authorList>
    </citation>
    <scope>NUCLEOTIDE SEQUENCE [LARGE SCALE GENOMIC DNA]</scope>
</reference>
<keyword evidence="3" id="KW-1185">Reference proteome</keyword>
<sequence length="63" mass="6753">MEAKSRVVPGRRQRAARGTGSVTVQKIKFGVPQILVVVCFALIFVLSIISGMEAMADSRGICC</sequence>
<protein>
    <submittedName>
        <fullName evidence="2">Uncharacterized protein</fullName>
    </submittedName>
</protein>
<organism evidence="2 3">
    <name type="scientific">Acetobacter okinawensis</name>
    <dbReference type="NCBI Taxonomy" id="1076594"/>
    <lineage>
        <taxon>Bacteria</taxon>
        <taxon>Pseudomonadati</taxon>
        <taxon>Pseudomonadota</taxon>
        <taxon>Alphaproteobacteria</taxon>
        <taxon>Acetobacterales</taxon>
        <taxon>Acetobacteraceae</taxon>
        <taxon>Acetobacter</taxon>
    </lineage>
</organism>
<keyword evidence="1" id="KW-1133">Transmembrane helix</keyword>
<proteinExistence type="predicted"/>
<accession>A0A252BVD8</accession>
<dbReference type="AlphaFoldDB" id="A0A252BVD8"/>
<gene>
    <name evidence="2" type="ORF">HK26_12210</name>
</gene>
<name>A0A252BVD8_9PROT</name>
<evidence type="ECO:0000313" key="2">
    <source>
        <dbReference type="EMBL" id="OUJ12914.1"/>
    </source>
</evidence>
<keyword evidence="1" id="KW-0472">Membrane</keyword>
<keyword evidence="1" id="KW-0812">Transmembrane</keyword>